<dbReference type="AlphaFoldDB" id="A0A7V0N097"/>
<accession>A0A7V0N097</accession>
<dbReference type="Gene3D" id="3.20.20.80">
    <property type="entry name" value="Glycosidases"/>
    <property type="match status" value="1"/>
</dbReference>
<dbReference type="SUPFAM" id="SSF51445">
    <property type="entry name" value="(Trans)glycosidases"/>
    <property type="match status" value="1"/>
</dbReference>
<dbReference type="EMBL" id="DRBC01000369">
    <property type="protein sequence ID" value="HDN85314.1"/>
    <property type="molecule type" value="Genomic_DNA"/>
</dbReference>
<dbReference type="InterPro" id="IPR017853">
    <property type="entry name" value="GH"/>
</dbReference>
<name>A0A7V0N097_UNCAE</name>
<reference evidence="1" key="1">
    <citation type="journal article" date="2020" name="mSystems">
        <title>Genome- and Community-Level Interaction Insights into Carbon Utilization and Element Cycling Functions of Hydrothermarchaeota in Hydrothermal Sediment.</title>
        <authorList>
            <person name="Zhou Z."/>
            <person name="Liu Y."/>
            <person name="Xu W."/>
            <person name="Pan J."/>
            <person name="Luo Z.H."/>
            <person name="Li M."/>
        </authorList>
    </citation>
    <scope>NUCLEOTIDE SEQUENCE [LARGE SCALE GENOMIC DNA]</scope>
    <source>
        <strain evidence="1">HyVt-219</strain>
    </source>
</reference>
<proteinExistence type="predicted"/>
<evidence type="ECO:0000313" key="1">
    <source>
        <dbReference type="EMBL" id="HDN85314.1"/>
    </source>
</evidence>
<organism evidence="1">
    <name type="scientific">Aerophobetes bacterium</name>
    <dbReference type="NCBI Taxonomy" id="2030807"/>
    <lineage>
        <taxon>Bacteria</taxon>
        <taxon>Candidatus Aerophobota</taxon>
    </lineage>
</organism>
<dbReference type="Proteomes" id="UP000885660">
    <property type="component" value="Unassembled WGS sequence"/>
</dbReference>
<sequence length="399" mass="46126">MIKVTTIEGESTASMVRAWDGFFCIGIFGNQYFEEYKANHFNAYASFGLNLNTLKKLEDLNMRYLPYWPGSPICNWPGKKERRVVEDYTTSPFSITPPYKQSIKILKQIKDSPSIFAYYLIDEPDCRDWERKELPVSKRIGFYSAECEKMAKVCRMIDPKNLTMILVDNTFRPANWYIYAEIADIFCTDPYDYITLAKPYYLERVTHLAYNACSPRPLIIVPYIAGSFYPRGRYATPDEHRINVYYAIGRGAKGLIYYIHSGCGRENGCKYNPILWREVGRVNKEVRKVAPFLSIGHPVDLVSCSSEKVWATAILAGDKGIVIPVVNRNYQATRKKFVISPLENVSIQVDIPEWMKIKKVLWVKYDRDEPLKYIRQGRKIKIELGRLYSAKLLLLKGGI</sequence>
<protein>
    <submittedName>
        <fullName evidence="1">Uncharacterized protein</fullName>
    </submittedName>
</protein>
<comment type="caution">
    <text evidence="1">The sequence shown here is derived from an EMBL/GenBank/DDBJ whole genome shotgun (WGS) entry which is preliminary data.</text>
</comment>
<gene>
    <name evidence="1" type="ORF">ENG47_06145</name>
</gene>